<accession>A0A6V8QKI5</accession>
<dbReference type="Pfam" id="PF07690">
    <property type="entry name" value="MFS_1"/>
    <property type="match status" value="1"/>
</dbReference>
<feature type="transmembrane region" description="Helical" evidence="5">
    <location>
        <begin position="420"/>
        <end position="443"/>
    </location>
</feature>
<feature type="transmembrane region" description="Helical" evidence="5">
    <location>
        <begin position="387"/>
        <end position="408"/>
    </location>
</feature>
<dbReference type="Proteomes" id="UP000517252">
    <property type="component" value="Unassembled WGS sequence"/>
</dbReference>
<dbReference type="EMBL" id="BLZH01000001">
    <property type="protein sequence ID" value="GFP52652.1"/>
    <property type="molecule type" value="Genomic_DNA"/>
</dbReference>
<comment type="subcellular location">
    <subcellularLocation>
        <location evidence="1">Membrane</location>
        <topology evidence="1">Multi-pass membrane protein</topology>
    </subcellularLocation>
</comment>
<dbReference type="PANTHER" id="PTHR23507:SF1">
    <property type="entry name" value="FI18259P1-RELATED"/>
    <property type="match status" value="1"/>
</dbReference>
<evidence type="ECO:0000313" key="6">
    <source>
        <dbReference type="EMBL" id="GFP52652.1"/>
    </source>
</evidence>
<evidence type="ECO:0000313" key="7">
    <source>
        <dbReference type="Proteomes" id="UP000517252"/>
    </source>
</evidence>
<feature type="transmembrane region" description="Helical" evidence="5">
    <location>
        <begin position="74"/>
        <end position="94"/>
    </location>
</feature>
<keyword evidence="4 5" id="KW-0472">Membrane</keyword>
<feature type="transmembrane region" description="Helical" evidence="5">
    <location>
        <begin position="138"/>
        <end position="158"/>
    </location>
</feature>
<dbReference type="OrthoDB" id="194139at2759"/>
<sequence length="476" mass="51403">MALKFRRPTVPVQWLLPILVVNLFIISLGLSISDYPSTKLLQDAICKRHLGLTFDELLPESQCHSRAVQRELNVIEIGGAISGTLAGALVSLPLGMLADRVGRVPILALSILSLFVSESFFLFILWRWRQIPLRATWASGAILLLGGGQGVAEAMVFTSISDVTPESKRYLKHSSPFPYSYSATCFQWVSAAVLSAELFGPLVASRLTDISIWHPLCISLGLIGVGGIILVTLMPETLHSRDSPIPVGEVTPIIRNNHHSSDDNLVSKTPMESTKSTFKALSRRPAVLLLPGAILAVPAVSTQYGIIMRLMPIQFDWPLSRAALLLSLNAAVTLITLLVILPLSSYALYKKTSSSALQRDRILARSSVILFVLGSFFLMMVDKASLIIIGVVLSGLGSGVPTLCRTLLVAHIGQHKTGAVFGVIAAGEVLGTLVCELVIGPLFNVGLRTWMGLPFCLGLGISIVTCLLTWLVRKVD</sequence>
<evidence type="ECO:0000256" key="5">
    <source>
        <dbReference type="SAM" id="Phobius"/>
    </source>
</evidence>
<dbReference type="GO" id="GO:0022857">
    <property type="term" value="F:transmembrane transporter activity"/>
    <property type="evidence" value="ECO:0007669"/>
    <property type="project" value="InterPro"/>
</dbReference>
<comment type="caution">
    <text evidence="6">The sequence shown here is derived from an EMBL/GenBank/DDBJ whole genome shotgun (WGS) entry which is preliminary data.</text>
</comment>
<dbReference type="InterPro" id="IPR011701">
    <property type="entry name" value="MFS"/>
</dbReference>
<evidence type="ECO:0000256" key="4">
    <source>
        <dbReference type="ARBA" id="ARBA00023136"/>
    </source>
</evidence>
<dbReference type="PANTHER" id="PTHR23507">
    <property type="entry name" value="ZGC:174356"/>
    <property type="match status" value="1"/>
</dbReference>
<gene>
    <name evidence="6" type="ORF">TASIC1_0001080400</name>
</gene>
<keyword evidence="3 5" id="KW-1133">Transmembrane helix</keyword>
<dbReference type="GO" id="GO:0016020">
    <property type="term" value="C:membrane"/>
    <property type="evidence" value="ECO:0007669"/>
    <property type="project" value="UniProtKB-SubCell"/>
</dbReference>
<keyword evidence="2 5" id="KW-0812">Transmembrane</keyword>
<evidence type="ECO:0000256" key="2">
    <source>
        <dbReference type="ARBA" id="ARBA00022692"/>
    </source>
</evidence>
<evidence type="ECO:0000256" key="3">
    <source>
        <dbReference type="ARBA" id="ARBA00022989"/>
    </source>
</evidence>
<feature type="transmembrane region" description="Helical" evidence="5">
    <location>
        <begin position="106"/>
        <end position="126"/>
    </location>
</feature>
<feature type="transmembrane region" description="Helical" evidence="5">
    <location>
        <begin position="449"/>
        <end position="472"/>
    </location>
</feature>
<dbReference type="AlphaFoldDB" id="A0A6V8QKI5"/>
<feature type="transmembrane region" description="Helical" evidence="5">
    <location>
        <begin position="319"/>
        <end position="341"/>
    </location>
</feature>
<feature type="transmembrane region" description="Helical" evidence="5">
    <location>
        <begin position="286"/>
        <end position="307"/>
    </location>
</feature>
<name>A0A6V8QKI5_TRIAP</name>
<organism evidence="6 7">
    <name type="scientific">Trichoderma asperellum</name>
    <name type="common">Filamentous fungus</name>
    <dbReference type="NCBI Taxonomy" id="101201"/>
    <lineage>
        <taxon>Eukaryota</taxon>
        <taxon>Fungi</taxon>
        <taxon>Dikarya</taxon>
        <taxon>Ascomycota</taxon>
        <taxon>Pezizomycotina</taxon>
        <taxon>Sordariomycetes</taxon>
        <taxon>Hypocreomycetidae</taxon>
        <taxon>Hypocreales</taxon>
        <taxon>Hypocreaceae</taxon>
        <taxon>Trichoderma</taxon>
    </lineage>
</organism>
<feature type="transmembrane region" description="Helical" evidence="5">
    <location>
        <begin position="362"/>
        <end position="381"/>
    </location>
</feature>
<dbReference type="SUPFAM" id="SSF103473">
    <property type="entry name" value="MFS general substrate transporter"/>
    <property type="match status" value="1"/>
</dbReference>
<feature type="transmembrane region" description="Helical" evidence="5">
    <location>
        <begin position="212"/>
        <end position="233"/>
    </location>
</feature>
<evidence type="ECO:0000256" key="1">
    <source>
        <dbReference type="ARBA" id="ARBA00004141"/>
    </source>
</evidence>
<reference evidence="6 7" key="1">
    <citation type="submission" date="2020-07" db="EMBL/GenBank/DDBJ databases">
        <title>Trichoderma asperellum IC-1 whole genome shotgun sequence.</title>
        <authorList>
            <person name="Kanamasa S."/>
            <person name="Takahashi H."/>
        </authorList>
    </citation>
    <scope>NUCLEOTIDE SEQUENCE [LARGE SCALE GENOMIC DNA]</scope>
    <source>
        <strain evidence="6 7">IC-1</strain>
    </source>
</reference>
<dbReference type="Gene3D" id="1.20.1250.20">
    <property type="entry name" value="MFS general substrate transporter like domains"/>
    <property type="match status" value="1"/>
</dbReference>
<feature type="transmembrane region" description="Helical" evidence="5">
    <location>
        <begin position="12"/>
        <end position="32"/>
    </location>
</feature>
<proteinExistence type="predicted"/>
<protein>
    <submittedName>
        <fullName evidence="6">Efflux pump ustT</fullName>
    </submittedName>
</protein>
<dbReference type="InterPro" id="IPR036259">
    <property type="entry name" value="MFS_trans_sf"/>
</dbReference>